<sequence>MAISQNSAFVSGSLVSVEEGILSGLQTSNGGRAFLGVPYAAPPVGDLRWRAPQAPAKWEGIREARIYGPSSIQFPPPSNSIYSGGETKFSEDCLYLNIWTGADGSHDRPVLVWFHFGAFVFGSGSNPYYDGEKLAAQGLTVVTFNYRLGRLGFLAHPELSAESQYKTSGNYGILDQIAALEWVQRNIKAFGGNSTNVTLGGASAGASSIHILRSAPAAKGLFSKVICESGPGVTPVLDGNGHVASFSSLRAAEEAGRDLLESLGAKSIDELRNVPSERILKVHLHRAQGPWKSRLWPGSSSLSIFDTANPIIDGHILPVSPLTAFKSGDAIDVPMLAGNVANEASGLPYLDSLAEYQAFVKTSFPGYEDSVLDLYPAGNDAAANVASLQLLSDQVFLWPMWTAARLQARNLISPVWYYRFLRAPPILDEENVIEAKFAGAFHCVGTEYGFGNLDKRNWNWTDDDRRLSESISSTWVQFMKFGDPNLTQDSSNHWAELRNEDDWIKIWDVNARLEKLGTEAINKILFLDQYYGMEENKRF</sequence>
<evidence type="ECO:0000313" key="2">
    <source>
        <dbReference type="Proteomes" id="UP001143910"/>
    </source>
</evidence>
<proteinExistence type="predicted"/>
<keyword evidence="2" id="KW-1185">Reference proteome</keyword>
<evidence type="ECO:0000313" key="1">
    <source>
        <dbReference type="EMBL" id="KAJ2981917.1"/>
    </source>
</evidence>
<accession>A0ACC1NSL2</accession>
<dbReference type="EMBL" id="JANJQO010000104">
    <property type="protein sequence ID" value="KAJ2981917.1"/>
    <property type="molecule type" value="Genomic_DNA"/>
</dbReference>
<name>A0ACC1NSL2_9HYPO</name>
<organism evidence="1 2">
    <name type="scientific">Zarea fungicola</name>
    <dbReference type="NCBI Taxonomy" id="93591"/>
    <lineage>
        <taxon>Eukaryota</taxon>
        <taxon>Fungi</taxon>
        <taxon>Dikarya</taxon>
        <taxon>Ascomycota</taxon>
        <taxon>Pezizomycotina</taxon>
        <taxon>Sordariomycetes</taxon>
        <taxon>Hypocreomycetidae</taxon>
        <taxon>Hypocreales</taxon>
        <taxon>Cordycipitaceae</taxon>
        <taxon>Zarea</taxon>
    </lineage>
</organism>
<gene>
    <name evidence="1" type="ORF">NQ176_g1729</name>
</gene>
<dbReference type="Proteomes" id="UP001143910">
    <property type="component" value="Unassembled WGS sequence"/>
</dbReference>
<protein>
    <submittedName>
        <fullName evidence="1">Uncharacterized protein</fullName>
    </submittedName>
</protein>
<reference evidence="1" key="1">
    <citation type="submission" date="2022-08" db="EMBL/GenBank/DDBJ databases">
        <title>Genome Sequence of Lecanicillium fungicola.</title>
        <authorList>
            <person name="Buettner E."/>
        </authorList>
    </citation>
    <scope>NUCLEOTIDE SEQUENCE</scope>
    <source>
        <strain evidence="1">Babe33</strain>
    </source>
</reference>
<comment type="caution">
    <text evidence="1">The sequence shown here is derived from an EMBL/GenBank/DDBJ whole genome shotgun (WGS) entry which is preliminary data.</text>
</comment>